<keyword evidence="3" id="KW-1185">Reference proteome</keyword>
<accession>A0A834MH90</accession>
<feature type="compositionally biased region" description="Basic residues" evidence="1">
    <location>
        <begin position="1"/>
        <end position="18"/>
    </location>
</feature>
<evidence type="ECO:0000313" key="2">
    <source>
        <dbReference type="EMBL" id="KAF7278294.1"/>
    </source>
</evidence>
<feature type="region of interest" description="Disordered" evidence="1">
    <location>
        <begin position="1"/>
        <end position="21"/>
    </location>
</feature>
<dbReference type="EMBL" id="JAACXV010000404">
    <property type="protein sequence ID" value="KAF7278294.1"/>
    <property type="molecule type" value="Genomic_DNA"/>
</dbReference>
<gene>
    <name evidence="2" type="ORF">GWI33_008644</name>
</gene>
<organism evidence="2 3">
    <name type="scientific">Rhynchophorus ferrugineus</name>
    <name type="common">Red palm weevil</name>
    <name type="synonym">Curculio ferrugineus</name>
    <dbReference type="NCBI Taxonomy" id="354439"/>
    <lineage>
        <taxon>Eukaryota</taxon>
        <taxon>Metazoa</taxon>
        <taxon>Ecdysozoa</taxon>
        <taxon>Arthropoda</taxon>
        <taxon>Hexapoda</taxon>
        <taxon>Insecta</taxon>
        <taxon>Pterygota</taxon>
        <taxon>Neoptera</taxon>
        <taxon>Endopterygota</taxon>
        <taxon>Coleoptera</taxon>
        <taxon>Polyphaga</taxon>
        <taxon>Cucujiformia</taxon>
        <taxon>Curculionidae</taxon>
        <taxon>Dryophthorinae</taxon>
        <taxon>Rhynchophorus</taxon>
    </lineage>
</organism>
<reference evidence="2" key="1">
    <citation type="submission" date="2020-08" db="EMBL/GenBank/DDBJ databases">
        <title>Genome sequencing and assembly of the red palm weevil Rhynchophorus ferrugineus.</title>
        <authorList>
            <person name="Dias G.B."/>
            <person name="Bergman C.M."/>
            <person name="Manee M."/>
        </authorList>
    </citation>
    <scope>NUCLEOTIDE SEQUENCE</scope>
    <source>
        <strain evidence="2">AA-2017</strain>
        <tissue evidence="2">Whole larva</tissue>
    </source>
</reference>
<dbReference type="Proteomes" id="UP000625711">
    <property type="component" value="Unassembled WGS sequence"/>
</dbReference>
<protein>
    <submittedName>
        <fullName evidence="2">Uncharacterized protein</fullName>
    </submittedName>
</protein>
<evidence type="ECO:0000256" key="1">
    <source>
        <dbReference type="SAM" id="MobiDB-lite"/>
    </source>
</evidence>
<evidence type="ECO:0000313" key="3">
    <source>
        <dbReference type="Proteomes" id="UP000625711"/>
    </source>
</evidence>
<sequence>MAPTKWRRRSAGSGRGRRNGSLSETMVVNNLKKYGTIIVNTGDIFKDTADTDIEDPFWSMWHWDGKKDVWVTKIQNGIIPHNRANDKAISSRSGYNCTALVVNLAKNVLKYLSTKGIPYCSTLMDCNP</sequence>
<proteinExistence type="predicted"/>
<dbReference type="AlphaFoldDB" id="A0A834MH90"/>
<name>A0A834MH90_RHYFE</name>
<comment type="caution">
    <text evidence="2">The sequence shown here is derived from an EMBL/GenBank/DDBJ whole genome shotgun (WGS) entry which is preliminary data.</text>
</comment>